<comment type="caution">
    <text evidence="1">The sequence shown here is derived from an EMBL/GenBank/DDBJ whole genome shotgun (WGS) entry which is preliminary data.</text>
</comment>
<gene>
    <name evidence="1" type="ORF">CCS01_11880</name>
</gene>
<evidence type="ECO:0000313" key="2">
    <source>
        <dbReference type="Proteomes" id="UP000239724"/>
    </source>
</evidence>
<evidence type="ECO:0000313" key="1">
    <source>
        <dbReference type="EMBL" id="PPQ34245.1"/>
    </source>
</evidence>
<organism evidence="1 2">
    <name type="scientific">Rhodopila globiformis</name>
    <name type="common">Rhodopseudomonas globiformis</name>
    <dbReference type="NCBI Taxonomy" id="1071"/>
    <lineage>
        <taxon>Bacteria</taxon>
        <taxon>Pseudomonadati</taxon>
        <taxon>Pseudomonadota</taxon>
        <taxon>Alphaproteobacteria</taxon>
        <taxon>Acetobacterales</taxon>
        <taxon>Acetobacteraceae</taxon>
        <taxon>Rhodopila</taxon>
    </lineage>
</organism>
<sequence>MGTLHHLITEAGRQGALDFGIVRAEVEAAAAYMADEEGGLSFLYSGWCQTALPHRKLPDADGWQVESERMTLIVEPGMRPGSAGKPVSIGVPYGSRARLILIFLQSEAIKSRSREVELGGSLTAWLARLGIPLGGTSMASVRNQAERLSLCRLTFRVRSDGATGLLNQSIVDTALFLDEPDGPPGKRKQFTERVTLSVGFFEQLQKHPVPLEEAAIKAVSNNSMALDVYAWLAYRLHVLRGDKLVPWRALMAQFGAGFGRLDNFRARFLPNLHLALSVYPEAKVDVGDQGVMLHPSPPPVAPAAKVRMLAR</sequence>
<keyword evidence="2" id="KW-1185">Reference proteome</keyword>
<protein>
    <submittedName>
        <fullName evidence="1">Plasmid replication initiator</fullName>
    </submittedName>
</protein>
<name>A0A2S6NHX8_RHOGL</name>
<dbReference type="OrthoDB" id="932750at2"/>
<dbReference type="RefSeq" id="WP_104519070.1">
    <property type="nucleotide sequence ID" value="NZ_NHRY01000124.1"/>
</dbReference>
<dbReference type="Proteomes" id="UP000239724">
    <property type="component" value="Unassembled WGS sequence"/>
</dbReference>
<dbReference type="AlphaFoldDB" id="A0A2S6NHX8"/>
<proteinExistence type="predicted"/>
<reference evidence="1 2" key="1">
    <citation type="journal article" date="2018" name="Arch. Microbiol.">
        <title>New insights into the metabolic potential of the phototrophic purple bacterium Rhodopila globiformis DSM 161(T) from its draft genome sequence and evidence for a vanadium-dependent nitrogenase.</title>
        <authorList>
            <person name="Imhoff J.F."/>
            <person name="Rahn T."/>
            <person name="Kunzel S."/>
            <person name="Neulinger S.C."/>
        </authorList>
    </citation>
    <scope>NUCLEOTIDE SEQUENCE [LARGE SCALE GENOMIC DNA]</scope>
    <source>
        <strain evidence="1 2">DSM 161</strain>
    </source>
</reference>
<accession>A0A2S6NHX8</accession>
<dbReference type="InterPro" id="IPR006881">
    <property type="entry name" value="RepA_C"/>
</dbReference>
<dbReference type="EMBL" id="NHRY01000124">
    <property type="protein sequence ID" value="PPQ34245.1"/>
    <property type="molecule type" value="Genomic_DNA"/>
</dbReference>
<dbReference type="Pfam" id="PF04796">
    <property type="entry name" value="RepA_C"/>
    <property type="match status" value="1"/>
</dbReference>